<dbReference type="OrthoDB" id="839663at2"/>
<dbReference type="Gene3D" id="3.10.450.530">
    <property type="entry name" value="Ribonuclease toxin, BrnT, of type II toxin-antitoxin system"/>
    <property type="match status" value="1"/>
</dbReference>
<dbReference type="KEGG" id="cch:Cag_1360"/>
<reference evidence="1" key="1">
    <citation type="submission" date="2005-08" db="EMBL/GenBank/DDBJ databases">
        <title>Complete sequence of Chlorobium chlorochromatii CaD3.</title>
        <authorList>
            <person name="Copeland A."/>
            <person name="Lucas S."/>
            <person name="Lapidus A."/>
            <person name="Barry K."/>
            <person name="Detter J.C."/>
            <person name="Glavina T."/>
            <person name="Hammon N."/>
            <person name="Israni S."/>
            <person name="Pitluck S."/>
            <person name="Bryant D."/>
            <person name="Schmutz J."/>
            <person name="Larimer F."/>
            <person name="Land M."/>
            <person name="Kyrpides N."/>
            <person name="Ivanova N."/>
            <person name="Richardson P."/>
        </authorList>
    </citation>
    <scope>NUCLEOTIDE SEQUENCE [LARGE SCALE GENOMIC DNA]</scope>
    <source>
        <strain evidence="1">CaD3</strain>
    </source>
</reference>
<evidence type="ECO:0000313" key="1">
    <source>
        <dbReference type="EMBL" id="ABB28620.1"/>
    </source>
</evidence>
<dbReference type="AlphaFoldDB" id="Q3AQV5"/>
<sequence>MFEWDENKRLKNLEKHKLDFVAAVPLFDGRSTVTATSNSANETRYVTTGFIDGKFYTVIWTWKGSIRRIISFRRARHAEERAYCTLYGI</sequence>
<evidence type="ECO:0008006" key="2">
    <source>
        <dbReference type="Google" id="ProtNLM"/>
    </source>
</evidence>
<dbReference type="STRING" id="340177.Cag_1360"/>
<organism evidence="1">
    <name type="scientific">Chlorobium chlorochromatii (strain CaD3)</name>
    <dbReference type="NCBI Taxonomy" id="340177"/>
    <lineage>
        <taxon>Bacteria</taxon>
        <taxon>Pseudomonadati</taxon>
        <taxon>Chlorobiota</taxon>
        <taxon>Chlorobiia</taxon>
        <taxon>Chlorobiales</taxon>
        <taxon>Chlorobiaceae</taxon>
        <taxon>Chlorobium/Pelodictyon group</taxon>
        <taxon>Chlorobium</taxon>
    </lineage>
</organism>
<dbReference type="InterPro" id="IPR038573">
    <property type="entry name" value="BrnT_sf"/>
</dbReference>
<gene>
    <name evidence="1" type="ordered locus">Cag_1360</name>
</gene>
<dbReference type="InterPro" id="IPR007460">
    <property type="entry name" value="BrnT_toxin"/>
</dbReference>
<protein>
    <recommendedName>
        <fullName evidence="2">BrnT family toxin</fullName>
    </recommendedName>
</protein>
<dbReference type="eggNOG" id="COG2929">
    <property type="taxonomic scope" value="Bacteria"/>
</dbReference>
<proteinExistence type="predicted"/>
<name>Q3AQV5_CHLCH</name>
<dbReference type="EMBL" id="CP000108">
    <property type="protein sequence ID" value="ABB28620.1"/>
    <property type="molecule type" value="Genomic_DNA"/>
</dbReference>
<dbReference type="HOGENOM" id="CLU_149290_2_0_10"/>
<accession>Q3AQV5</accession>
<dbReference type="Pfam" id="PF04365">
    <property type="entry name" value="BrnT_toxin"/>
    <property type="match status" value="1"/>
</dbReference>